<accession>A0ABU8MZN6</accession>
<reference evidence="2 3" key="1">
    <citation type="submission" date="2024-03" db="EMBL/GenBank/DDBJ databases">
        <title>Actinomycetospora sp. OC33-EN06, a novel actinomycete isolated from wild orchid (Aerides multiflora).</title>
        <authorList>
            <person name="Suriyachadkun C."/>
        </authorList>
    </citation>
    <scope>NUCLEOTIDE SEQUENCE [LARGE SCALE GENOMIC DNA]</scope>
    <source>
        <strain evidence="2 3">OC33-EN06</strain>
    </source>
</reference>
<gene>
    <name evidence="2" type="ORF">WCD41_01895</name>
</gene>
<dbReference type="Proteomes" id="UP001370100">
    <property type="component" value="Unassembled WGS sequence"/>
</dbReference>
<evidence type="ECO:0000313" key="2">
    <source>
        <dbReference type="EMBL" id="MEJ2885187.1"/>
    </source>
</evidence>
<comment type="caution">
    <text evidence="2">The sequence shown here is derived from an EMBL/GenBank/DDBJ whole genome shotgun (WGS) entry which is preliminary data.</text>
</comment>
<evidence type="ECO:0000313" key="3">
    <source>
        <dbReference type="Proteomes" id="UP001370100"/>
    </source>
</evidence>
<sequence length="61" mass="5595">MDVEGGAPVAVGVVVRGGAGARGARGGGVGVGRGGVRCGPGGRPGGIGPGRPTGRPPYCGE</sequence>
<feature type="region of interest" description="Disordered" evidence="1">
    <location>
        <begin position="20"/>
        <end position="61"/>
    </location>
</feature>
<keyword evidence="3" id="KW-1185">Reference proteome</keyword>
<proteinExistence type="predicted"/>
<protein>
    <submittedName>
        <fullName evidence="2">Uncharacterized protein</fullName>
    </submittedName>
</protein>
<dbReference type="RefSeq" id="WP_337711681.1">
    <property type="nucleotide sequence ID" value="NZ_JBBEGL010000001.1"/>
</dbReference>
<feature type="compositionally biased region" description="Gly residues" evidence="1">
    <location>
        <begin position="20"/>
        <end position="51"/>
    </location>
</feature>
<name>A0ABU8MZN6_9PSEU</name>
<evidence type="ECO:0000256" key="1">
    <source>
        <dbReference type="SAM" id="MobiDB-lite"/>
    </source>
</evidence>
<feature type="compositionally biased region" description="Low complexity" evidence="1">
    <location>
        <begin position="52"/>
        <end position="61"/>
    </location>
</feature>
<organism evidence="2 3">
    <name type="scientific">Actinomycetospora aeridis</name>
    <dbReference type="NCBI Taxonomy" id="3129231"/>
    <lineage>
        <taxon>Bacteria</taxon>
        <taxon>Bacillati</taxon>
        <taxon>Actinomycetota</taxon>
        <taxon>Actinomycetes</taxon>
        <taxon>Pseudonocardiales</taxon>
        <taxon>Pseudonocardiaceae</taxon>
        <taxon>Actinomycetospora</taxon>
    </lineage>
</organism>
<dbReference type="EMBL" id="JBBEGL010000001">
    <property type="protein sequence ID" value="MEJ2885187.1"/>
    <property type="molecule type" value="Genomic_DNA"/>
</dbReference>